<dbReference type="InterPro" id="IPR011049">
    <property type="entry name" value="Serralysin-like_metalloprot_C"/>
</dbReference>
<keyword evidence="2" id="KW-0964">Secreted</keyword>
<dbReference type="GO" id="GO:0005509">
    <property type="term" value="F:calcium ion binding"/>
    <property type="evidence" value="ECO:0007669"/>
    <property type="project" value="InterPro"/>
</dbReference>
<dbReference type="PRINTS" id="PR00313">
    <property type="entry name" value="CABNDNGRPT"/>
</dbReference>
<dbReference type="EMBL" id="WMBT01000005">
    <property type="protein sequence ID" value="MTE00730.1"/>
    <property type="molecule type" value="Genomic_DNA"/>
</dbReference>
<dbReference type="Pfam" id="PF00353">
    <property type="entry name" value="HemolysinCabind"/>
    <property type="match status" value="5"/>
</dbReference>
<evidence type="ECO:0000313" key="5">
    <source>
        <dbReference type="EMBL" id="MTE00730.1"/>
    </source>
</evidence>
<evidence type="ECO:0000259" key="4">
    <source>
        <dbReference type="Pfam" id="PF13403"/>
    </source>
</evidence>
<protein>
    <recommendedName>
        <fullName evidence="4">Hedgehog/Intein (Hint) domain-containing protein</fullName>
    </recommendedName>
</protein>
<dbReference type="Pfam" id="PF13403">
    <property type="entry name" value="Hint_2"/>
    <property type="match status" value="1"/>
</dbReference>
<dbReference type="PANTHER" id="PTHR38340">
    <property type="entry name" value="S-LAYER PROTEIN"/>
    <property type="match status" value="1"/>
</dbReference>
<proteinExistence type="predicted"/>
<comment type="caution">
    <text evidence="5">The sequence shown here is derived from an EMBL/GenBank/DDBJ whole genome shotgun (WGS) entry which is preliminary data.</text>
</comment>
<organism evidence="5 6">
    <name type="scientific">Paracoccus lichenicola</name>
    <dbReference type="NCBI Taxonomy" id="2665644"/>
    <lineage>
        <taxon>Bacteria</taxon>
        <taxon>Pseudomonadati</taxon>
        <taxon>Pseudomonadota</taxon>
        <taxon>Alphaproteobacteria</taxon>
        <taxon>Rhodobacterales</taxon>
        <taxon>Paracoccaceae</taxon>
        <taxon>Paracoccus</taxon>
    </lineage>
</organism>
<dbReference type="Proteomes" id="UP000481417">
    <property type="component" value="Unassembled WGS sequence"/>
</dbReference>
<keyword evidence="6" id="KW-1185">Reference proteome</keyword>
<gene>
    <name evidence="5" type="ORF">GIY56_10550</name>
</gene>
<dbReference type="AlphaFoldDB" id="A0A6L6HR25"/>
<accession>A0A6L6HR25</accession>
<feature type="region of interest" description="Disordered" evidence="3">
    <location>
        <begin position="253"/>
        <end position="294"/>
    </location>
</feature>
<dbReference type="InterPro" id="IPR001343">
    <property type="entry name" value="Hemolysn_Ca-bd"/>
</dbReference>
<dbReference type="SUPFAM" id="SSF51294">
    <property type="entry name" value="Hedgehog/intein (Hint) domain"/>
    <property type="match status" value="1"/>
</dbReference>
<evidence type="ECO:0000256" key="3">
    <source>
        <dbReference type="SAM" id="MobiDB-lite"/>
    </source>
</evidence>
<feature type="domain" description="Hedgehog/Intein (Hint)" evidence="4">
    <location>
        <begin position="578"/>
        <end position="724"/>
    </location>
</feature>
<dbReference type="InterPro" id="IPR036844">
    <property type="entry name" value="Hint_dom_sf"/>
</dbReference>
<dbReference type="GO" id="GO:0005576">
    <property type="term" value="C:extracellular region"/>
    <property type="evidence" value="ECO:0007669"/>
    <property type="project" value="UniProtKB-SubCell"/>
</dbReference>
<feature type="compositionally biased region" description="Gly residues" evidence="3">
    <location>
        <begin position="261"/>
        <end position="274"/>
    </location>
</feature>
<dbReference type="SUPFAM" id="SSF51120">
    <property type="entry name" value="beta-Roll"/>
    <property type="match status" value="2"/>
</dbReference>
<dbReference type="Gene3D" id="2.150.10.10">
    <property type="entry name" value="Serralysin-like metalloprotease, C-terminal"/>
    <property type="match status" value="3"/>
</dbReference>
<name>A0A6L6HR25_9RHOB</name>
<evidence type="ECO:0000256" key="1">
    <source>
        <dbReference type="ARBA" id="ARBA00004613"/>
    </source>
</evidence>
<reference evidence="5 6" key="1">
    <citation type="submission" date="2019-11" db="EMBL/GenBank/DDBJ databases">
        <authorList>
            <person name="Lang L."/>
        </authorList>
    </citation>
    <scope>NUCLEOTIDE SEQUENCE [LARGE SCALE GENOMIC DNA]</scope>
    <source>
        <strain evidence="5 6">YIM 132242</strain>
    </source>
</reference>
<dbReference type="InterPro" id="IPR050557">
    <property type="entry name" value="RTX_toxin/Mannuronan_C5-epim"/>
</dbReference>
<dbReference type="PANTHER" id="PTHR38340:SF1">
    <property type="entry name" value="S-LAYER PROTEIN"/>
    <property type="match status" value="1"/>
</dbReference>
<dbReference type="PROSITE" id="PS00330">
    <property type="entry name" value="HEMOLYSIN_CALCIUM"/>
    <property type="match status" value="4"/>
</dbReference>
<evidence type="ECO:0000313" key="6">
    <source>
        <dbReference type="Proteomes" id="UP000481417"/>
    </source>
</evidence>
<dbReference type="InterPro" id="IPR018511">
    <property type="entry name" value="Hemolysin-typ_Ca-bd_CS"/>
</dbReference>
<comment type="subcellular location">
    <subcellularLocation>
        <location evidence="1">Secreted</location>
    </subcellularLocation>
</comment>
<dbReference type="InterPro" id="IPR028992">
    <property type="entry name" value="Hedgehog/Intein_dom"/>
</dbReference>
<dbReference type="RefSeq" id="WP_154764798.1">
    <property type="nucleotide sequence ID" value="NZ_WMBT01000005.1"/>
</dbReference>
<evidence type="ECO:0000256" key="2">
    <source>
        <dbReference type="ARBA" id="ARBA00022525"/>
    </source>
</evidence>
<sequence length="780" mass="79180">MASVTYTALYLGRLPDADPNETNTAPENAAIMNGRTFGTSANPIFAQSTRVTLNDYNNDAAVSLNNTATTDDVTYRIGDTTYTQPADSIFFVTNASIVQTLNGGGTRTLNNVTLRIFQAANGDTFLLPPASTNQQPGEAQLVEYPISNITIPANGTYNTSFTGISTSRVALPFEDGYVDGSDGNDLIGDSYIDGSGDRIDANDAILPGTTGNQDFIRAGLGNDTVYAGNGADSVRGGDGDDLLYGYGQATGDDGANDSLEGGAGNDSAYGGGGDDSILGDAGDDSLDGGTGNDSLDGGTGVDTLLGGAGTDVLLGGADADILVGGAGGDSISGGDGTDRIFGDDTLGTDTTGGADTIDAGAGDDRVLAGVGNDTVIGGLGADSIAGDAGSDTLYGDDSLGTNTAGGADTIDGGADADGVFGGFGTDSLAGGTGSDTVNGGAGNDVLGGGALSGGTFADDDTADTLTGGDGFDRFIVGNGDLISDFGTTGGNPGSGTDTADLSGYYNVANLAIINAARTAAGEQPYKTPLRWLRADQADGTLNDINTANGFGSTFTLRIQNGGAAVAGTALTLETVNVVCFADDVLIETQGGPVRAGDLSVGTLVQTRDAGLQPIRWIGRRTLDGADLAARPQLRPVRIRKGALGAGIPQADLVVSPQHRILVRSRIAQKMFGAPEVLVAAKQLLTLDGIDIADDLDRVTYVHFLFDDHQIVISNGAETESLHTGAQALDSVGPAAREEILAIFPELREGTERPGARMLTSGRMGRKLAIRHHRNRKPLVA</sequence>